<evidence type="ECO:0000259" key="2">
    <source>
        <dbReference type="Pfam" id="PF00246"/>
    </source>
</evidence>
<feature type="domain" description="Peptidase M14" evidence="2">
    <location>
        <begin position="28"/>
        <end position="72"/>
    </location>
</feature>
<gene>
    <name evidence="3" type="ORF">MENT_LOCUS59213</name>
</gene>
<dbReference type="Pfam" id="PF00246">
    <property type="entry name" value="Peptidase_M14"/>
    <property type="match status" value="1"/>
</dbReference>
<dbReference type="AlphaFoldDB" id="A0A6V7Y1I0"/>
<name>A0A6V7Y1I0_MELEN</name>
<protein>
    <recommendedName>
        <fullName evidence="2">Peptidase M14 domain-containing protein</fullName>
    </recommendedName>
</protein>
<evidence type="ECO:0000313" key="4">
    <source>
        <dbReference type="Proteomes" id="UP000580250"/>
    </source>
</evidence>
<evidence type="ECO:0000313" key="3">
    <source>
        <dbReference type="EMBL" id="CAD2205404.1"/>
    </source>
</evidence>
<comment type="caution">
    <text evidence="3">The sequence shown here is derived from an EMBL/GenBank/DDBJ whole genome shotgun (WGS) entry which is preliminary data.</text>
</comment>
<dbReference type="GO" id="GO:0006508">
    <property type="term" value="P:proteolysis"/>
    <property type="evidence" value="ECO:0007669"/>
    <property type="project" value="InterPro"/>
</dbReference>
<sequence>MEYDKESEEMIEILKKNHLNLKISRDPEIRFWRKNRLPTQCTQINTGFFTPPNTQCCQGVDLNRNFDWFFGQDDFS</sequence>
<dbReference type="OrthoDB" id="3626597at2759"/>
<accession>A0A6V7Y1I0</accession>
<dbReference type="Gene3D" id="3.40.630.10">
    <property type="entry name" value="Zn peptidases"/>
    <property type="match status" value="1"/>
</dbReference>
<dbReference type="GO" id="GO:0004181">
    <property type="term" value="F:metallocarboxypeptidase activity"/>
    <property type="evidence" value="ECO:0007669"/>
    <property type="project" value="InterPro"/>
</dbReference>
<evidence type="ECO:0000256" key="1">
    <source>
        <dbReference type="ARBA" id="ARBA00005988"/>
    </source>
</evidence>
<dbReference type="EMBL" id="CAJEWN010002818">
    <property type="protein sequence ID" value="CAD2205404.1"/>
    <property type="molecule type" value="Genomic_DNA"/>
</dbReference>
<dbReference type="InterPro" id="IPR000834">
    <property type="entry name" value="Peptidase_M14"/>
</dbReference>
<proteinExistence type="inferred from homology"/>
<dbReference type="GO" id="GO:0008270">
    <property type="term" value="F:zinc ion binding"/>
    <property type="evidence" value="ECO:0007669"/>
    <property type="project" value="InterPro"/>
</dbReference>
<dbReference type="Proteomes" id="UP000580250">
    <property type="component" value="Unassembled WGS sequence"/>
</dbReference>
<organism evidence="3 4">
    <name type="scientific">Meloidogyne enterolobii</name>
    <name type="common">Root-knot nematode worm</name>
    <name type="synonym">Meloidogyne mayaguensis</name>
    <dbReference type="NCBI Taxonomy" id="390850"/>
    <lineage>
        <taxon>Eukaryota</taxon>
        <taxon>Metazoa</taxon>
        <taxon>Ecdysozoa</taxon>
        <taxon>Nematoda</taxon>
        <taxon>Chromadorea</taxon>
        <taxon>Rhabditida</taxon>
        <taxon>Tylenchina</taxon>
        <taxon>Tylenchomorpha</taxon>
        <taxon>Tylenchoidea</taxon>
        <taxon>Meloidogynidae</taxon>
        <taxon>Meloidogyninae</taxon>
        <taxon>Meloidogyne</taxon>
    </lineage>
</organism>
<reference evidence="3 4" key="1">
    <citation type="submission" date="2020-08" db="EMBL/GenBank/DDBJ databases">
        <authorList>
            <person name="Koutsovoulos G."/>
            <person name="Danchin GJ E."/>
        </authorList>
    </citation>
    <scope>NUCLEOTIDE SEQUENCE [LARGE SCALE GENOMIC DNA]</scope>
</reference>
<dbReference type="SUPFAM" id="SSF53187">
    <property type="entry name" value="Zn-dependent exopeptidases"/>
    <property type="match status" value="1"/>
</dbReference>
<comment type="similarity">
    <text evidence="1">Belongs to the peptidase M14 family.</text>
</comment>